<gene>
    <name evidence="1" type="ORF">L207DRAFT_590633</name>
</gene>
<accession>A0A2J6R1E7</accession>
<sequence length="240" mass="26822">MERITKVFFNPLARTKADIRTLLQTLPVGSAHPFSPGRLLLLRTVTGVEEIEISSYPESYFFSAVDLGDLGLTLQRRMVKFASELENFNEEYVVQKIPHLTFKVPFEPPNAECKTLCYNATHSLNGFTHSRDINKRDILLHHITLDDRLEHEKAFVVFALYIIPVPLDTASIGNATLCCPLVIKREGSLLLCSILPNPTTDTEKMCSGAALQSSSFSGAIQRANWSLSPLEAPTRLLLYT</sequence>
<name>A0A2J6R1E7_HYAVF</name>
<dbReference type="EMBL" id="KZ613959">
    <property type="protein sequence ID" value="PMD32342.1"/>
    <property type="molecule type" value="Genomic_DNA"/>
</dbReference>
<keyword evidence="2" id="KW-1185">Reference proteome</keyword>
<protein>
    <submittedName>
        <fullName evidence="1">Uncharacterized protein</fullName>
    </submittedName>
</protein>
<organism evidence="1 2">
    <name type="scientific">Hyaloscypha variabilis (strain UAMH 11265 / GT02V1 / F)</name>
    <name type="common">Meliniomyces variabilis</name>
    <dbReference type="NCBI Taxonomy" id="1149755"/>
    <lineage>
        <taxon>Eukaryota</taxon>
        <taxon>Fungi</taxon>
        <taxon>Dikarya</taxon>
        <taxon>Ascomycota</taxon>
        <taxon>Pezizomycotina</taxon>
        <taxon>Leotiomycetes</taxon>
        <taxon>Helotiales</taxon>
        <taxon>Hyaloscyphaceae</taxon>
        <taxon>Hyaloscypha</taxon>
        <taxon>Hyaloscypha variabilis</taxon>
    </lineage>
</organism>
<evidence type="ECO:0000313" key="1">
    <source>
        <dbReference type="EMBL" id="PMD32342.1"/>
    </source>
</evidence>
<dbReference type="OrthoDB" id="10000387at2759"/>
<proteinExistence type="predicted"/>
<dbReference type="STRING" id="1149755.A0A2J6R1E7"/>
<dbReference type="AlphaFoldDB" id="A0A2J6R1E7"/>
<evidence type="ECO:0000313" key="2">
    <source>
        <dbReference type="Proteomes" id="UP000235786"/>
    </source>
</evidence>
<dbReference type="Proteomes" id="UP000235786">
    <property type="component" value="Unassembled WGS sequence"/>
</dbReference>
<reference evidence="1 2" key="1">
    <citation type="submission" date="2016-04" db="EMBL/GenBank/DDBJ databases">
        <title>A degradative enzymes factory behind the ericoid mycorrhizal symbiosis.</title>
        <authorList>
            <consortium name="DOE Joint Genome Institute"/>
            <person name="Martino E."/>
            <person name="Morin E."/>
            <person name="Grelet G."/>
            <person name="Kuo A."/>
            <person name="Kohler A."/>
            <person name="Daghino S."/>
            <person name="Barry K."/>
            <person name="Choi C."/>
            <person name="Cichocki N."/>
            <person name="Clum A."/>
            <person name="Copeland A."/>
            <person name="Hainaut M."/>
            <person name="Haridas S."/>
            <person name="Labutti K."/>
            <person name="Lindquist E."/>
            <person name="Lipzen A."/>
            <person name="Khouja H.-R."/>
            <person name="Murat C."/>
            <person name="Ohm R."/>
            <person name="Olson A."/>
            <person name="Spatafora J."/>
            <person name="Veneault-Fourrey C."/>
            <person name="Henrissat B."/>
            <person name="Grigoriev I."/>
            <person name="Martin F."/>
            <person name="Perotto S."/>
        </authorList>
    </citation>
    <scope>NUCLEOTIDE SEQUENCE [LARGE SCALE GENOMIC DNA]</scope>
    <source>
        <strain evidence="1 2">F</strain>
    </source>
</reference>